<feature type="domain" description="PD-(D/E)XK endonuclease-like" evidence="1">
    <location>
        <begin position="87"/>
        <end position="223"/>
    </location>
</feature>
<evidence type="ECO:0000313" key="3">
    <source>
        <dbReference type="Proteomes" id="UP000009375"/>
    </source>
</evidence>
<gene>
    <name evidence="2" type="ORF">BJBARM4_0255</name>
</gene>
<dbReference type="InterPro" id="IPR038726">
    <property type="entry name" value="PDDEXK_AddAB-type"/>
</dbReference>
<evidence type="ECO:0000259" key="1">
    <source>
        <dbReference type="Pfam" id="PF12705"/>
    </source>
</evidence>
<dbReference type="Pfam" id="PF12705">
    <property type="entry name" value="PDDEXK_1"/>
    <property type="match status" value="1"/>
</dbReference>
<proteinExistence type="predicted"/>
<dbReference type="PANTHER" id="PTHR36531:SF2">
    <property type="entry name" value="CRISPR-ASSOCIATED EXONUCLEASE CAS4"/>
    <property type="match status" value="1"/>
</dbReference>
<evidence type="ECO:0000313" key="2">
    <source>
        <dbReference type="EMBL" id="EEZ93059.1"/>
    </source>
</evidence>
<organism evidence="2 3">
    <name type="scientific">Candidatus Parvarchaeum acidiphilum ARMAN-4</name>
    <dbReference type="NCBI Taxonomy" id="662760"/>
    <lineage>
        <taxon>Archaea</taxon>
        <taxon>Candidatus Parvarchaeota</taxon>
        <taxon>Candidatus Parvarchaeum</taxon>
    </lineage>
</organism>
<protein>
    <recommendedName>
        <fullName evidence="1">PD-(D/E)XK endonuclease-like domain-containing protein</fullName>
    </recommendedName>
</protein>
<dbReference type="Gene3D" id="3.90.320.10">
    <property type="match status" value="1"/>
</dbReference>
<reference evidence="2 3" key="1">
    <citation type="journal article" date="2010" name="Proc. Natl. Acad. Sci. U.S.A.">
        <title>Enigmatic, ultrasmall, uncultivated Archaea.</title>
        <authorList>
            <person name="Baker B.J."/>
            <person name="Comolli L.R."/>
            <person name="Dick G.J."/>
            <person name="Hauser L.J."/>
            <person name="Hyatt D."/>
            <person name="Dill B.D."/>
            <person name="Land M.L."/>
            <person name="Verberkmoes N.C."/>
            <person name="Hettich R.L."/>
            <person name="Banfield J.F."/>
        </authorList>
    </citation>
    <scope>NUCLEOTIDE SEQUENCE [LARGE SCALE GENOMIC DNA]</scope>
</reference>
<sequence>MQNNDPFVDVDVGNIIDEYLEEKSRPKTIGAYYPSEIGMCMRRSYYSYFISKPTETSALRIFALGNNVHEFIAKALKGSSTLAVAEEEKPIRITYADENTKFTIYGRIDDYIETKTGKKIIIEAKSTGDITKVNEPDPKHKMQISLYLAAQKADYGLLVYADKKNLEIKQFKVEYNEEEYKKVMQRFKDLDYHLRNEILPPAEYYFDNKKVWECKYCPYYKECMQALADSNSLENYQ</sequence>
<dbReference type="Proteomes" id="UP000009375">
    <property type="component" value="Unassembled WGS sequence"/>
</dbReference>
<accession>D2EEV3</accession>
<dbReference type="AlphaFoldDB" id="D2EEV3"/>
<name>D2EEV3_PARA4</name>
<dbReference type="InterPro" id="IPR051827">
    <property type="entry name" value="Cas4_exonuclease"/>
</dbReference>
<dbReference type="EMBL" id="GG730042">
    <property type="protein sequence ID" value="EEZ93059.1"/>
    <property type="molecule type" value="Genomic_DNA"/>
</dbReference>
<dbReference type="PANTHER" id="PTHR36531">
    <property type="entry name" value="CRISPR-ASSOCIATED EXONUCLEASE CAS4"/>
    <property type="match status" value="1"/>
</dbReference>
<dbReference type="InterPro" id="IPR011604">
    <property type="entry name" value="PDDEXK-like_dom_sf"/>
</dbReference>